<dbReference type="GO" id="GO:0016874">
    <property type="term" value="F:ligase activity"/>
    <property type="evidence" value="ECO:0007669"/>
    <property type="project" value="UniProtKB-KW"/>
</dbReference>
<keyword evidence="2" id="KW-0436">Ligase</keyword>
<dbReference type="PANTHER" id="PTHR43845:SF1">
    <property type="entry name" value="BLR5969 PROTEIN"/>
    <property type="match status" value="1"/>
</dbReference>
<proteinExistence type="predicted"/>
<dbReference type="EMBL" id="WBXO01000011">
    <property type="protein sequence ID" value="KAB2951561.1"/>
    <property type="molecule type" value="Genomic_DNA"/>
</dbReference>
<dbReference type="SUPFAM" id="SSF56801">
    <property type="entry name" value="Acetyl-CoA synthetase-like"/>
    <property type="match status" value="1"/>
</dbReference>
<keyword evidence="3" id="KW-1185">Reference proteome</keyword>
<organism evidence="2 3">
    <name type="scientific">Heliorestis acidaminivorans</name>
    <dbReference type="NCBI Taxonomy" id="553427"/>
    <lineage>
        <taxon>Bacteria</taxon>
        <taxon>Bacillati</taxon>
        <taxon>Bacillota</taxon>
        <taxon>Clostridia</taxon>
        <taxon>Eubacteriales</taxon>
        <taxon>Heliobacteriaceae</taxon>
        <taxon>Heliorestis</taxon>
    </lineage>
</organism>
<feature type="domain" description="AMP-dependent synthetase/ligase" evidence="1">
    <location>
        <begin position="113"/>
        <end position="307"/>
    </location>
</feature>
<dbReference type="OrthoDB" id="580775at2"/>
<evidence type="ECO:0000259" key="1">
    <source>
        <dbReference type="Pfam" id="PF00501"/>
    </source>
</evidence>
<comment type="caution">
    <text evidence="2">The sequence shown here is derived from an EMBL/GenBank/DDBJ whole genome shotgun (WGS) entry which is preliminary data.</text>
</comment>
<dbReference type="Pfam" id="PF00501">
    <property type="entry name" value="AMP-binding"/>
    <property type="match status" value="1"/>
</dbReference>
<dbReference type="AlphaFoldDB" id="A0A6I0EP07"/>
<dbReference type="InterPro" id="IPR000873">
    <property type="entry name" value="AMP-dep_synth/lig_dom"/>
</dbReference>
<protein>
    <submittedName>
        <fullName evidence="2">Phenylacetate--CoA ligase family protein</fullName>
    </submittedName>
</protein>
<dbReference type="InterPro" id="IPR042099">
    <property type="entry name" value="ANL_N_sf"/>
</dbReference>
<dbReference type="Gene3D" id="3.40.50.12780">
    <property type="entry name" value="N-terminal domain of ligase-like"/>
    <property type="match status" value="1"/>
</dbReference>
<reference evidence="2 3" key="1">
    <citation type="submission" date="2019-10" db="EMBL/GenBank/DDBJ databases">
        <title>Whole-genome sequence of the extremophile Heliorestis acidaminivorans DSM 24790.</title>
        <authorList>
            <person name="Kyndt J.A."/>
            <person name="Meyer T.E."/>
        </authorList>
    </citation>
    <scope>NUCLEOTIDE SEQUENCE [LARGE SCALE GENOMIC DNA]</scope>
    <source>
        <strain evidence="2 3">DSM 24790</strain>
    </source>
</reference>
<dbReference type="PANTHER" id="PTHR43845">
    <property type="entry name" value="BLR5969 PROTEIN"/>
    <property type="match status" value="1"/>
</dbReference>
<evidence type="ECO:0000313" key="2">
    <source>
        <dbReference type="EMBL" id="KAB2951561.1"/>
    </source>
</evidence>
<sequence length="458" mass="51322">MMSKKSSFWARTSFAFSLLKGGEPTLSHSTKKSAPSSSIANSDAKTLQRLNEALQHGLTAPFYQKRLPPKPLTSLSQWKSIPLLYKEDLVAQSPFGMLCQPREELRQYHESFGTTGMTVSTWLSEKDVQDNYEEVATCAVNFQPQDTVLVRFPYAISLIAHMVHRAAQSRGASVIPASSRSTISPFPRIIELMRKLEVTVLAALPLQVLLLAETAKLLGLSPKQDFPHLRAILTGGEPLPPGKRKHLEEIWAVPIYEVYGMTEIGTAVTSCEQKQAHSLEDYFYFEVLDDNLQTDVESGQIGNLVITSLTAKATPIIRYVTNDRVCRLPEPCTCGRGYPLQIRGRRQDLLWIEQKAIDVWDIDSYLTNLTEAYPSFWVAGLDEKGLRLIIEQEGLKTVATQKEVMSNSSAPAITIETVPVGTLYDRRQLLDTGKVGKPRYIYSRKEMAEQAYLHSDKI</sequence>
<gene>
    <name evidence="2" type="ORF">F9B85_12215</name>
</gene>
<dbReference type="Proteomes" id="UP000468766">
    <property type="component" value="Unassembled WGS sequence"/>
</dbReference>
<evidence type="ECO:0000313" key="3">
    <source>
        <dbReference type="Proteomes" id="UP000468766"/>
    </source>
</evidence>
<name>A0A6I0EP07_9FIRM</name>
<accession>A0A6I0EP07</accession>